<reference evidence="4 5" key="1">
    <citation type="journal article" date="2014" name="Genome Announc.">
        <title>Genome Sequence and Methylome of Soil Bacterium Gemmatirosa kalamazoonensis KBS708T, a Member of the Rarely Cultivated Gemmatimonadetes Phylum.</title>
        <authorList>
            <person name="Debruyn J.M."/>
            <person name="Radosevich M."/>
            <person name="Wommack K.E."/>
            <person name="Polson S.W."/>
            <person name="Hauser L.J."/>
            <person name="Fawaz M.N."/>
            <person name="Korlach J."/>
            <person name="Tsai Y.C."/>
        </authorList>
    </citation>
    <scope>NUCLEOTIDE SEQUENCE [LARGE SCALE GENOMIC DNA]</scope>
    <source>
        <strain evidence="4 5">KBS708</strain>
        <plasmid evidence="5">Plasmid 1</plasmid>
    </source>
</reference>
<feature type="binding site" evidence="2">
    <location>
        <position position="109"/>
    </location>
    <ligand>
        <name>Mn(2+)</name>
        <dbReference type="ChEBI" id="CHEBI:29035"/>
        <label>2</label>
    </ligand>
</feature>
<sequence>MPGPSDELLATLEGIYRDIHAHPELSMQEHRTSGIAASWLRERGYEVTEGVGGTGVVGVLRNGDGATVLARADMDALPIRESTGLPYASQATGTDRFGQTTYISHACGHDMHVAWLLGATEILARNRDAWHGTLMAVFQPGEETGQGARAMIEDGMVQRFPKPDVTLAQHVMPLSAGQIGWRAGTMLSAGDSWEVTLFGRGAHGSMPQKSVDPVVMAASAVMRLQAVVSREVAMTDSAVVTVGTLSAGMNENVIPDRALLRLNVRTFKAEVRTRVLAAIRCILEAEAAASGAPKSPEFSVLSEFPLTHNDEAATRRVVAALAARFGEARVHEITPATASEDFGLFGTAWNVPTVFWVIGGIDPATYERARAAGTLDQLPANHAPDFAPVIDPTLRTGIEAMLAAVGAWTGATDAGPTLGPTLGPT</sequence>
<evidence type="ECO:0000256" key="2">
    <source>
        <dbReference type="PIRSR" id="PIRSR005962-1"/>
    </source>
</evidence>
<geneLocation type="plasmid" evidence="4 5">
    <name>1</name>
</geneLocation>
<dbReference type="PATRIC" id="fig|861299.3.peg.5341"/>
<dbReference type="SUPFAM" id="SSF55031">
    <property type="entry name" value="Bacterial exopeptidase dimerisation domain"/>
    <property type="match status" value="1"/>
</dbReference>
<accession>W0RQT1</accession>
<organism evidence="4 5">
    <name type="scientific">Gemmatirosa kalamazoonensis</name>
    <dbReference type="NCBI Taxonomy" id="861299"/>
    <lineage>
        <taxon>Bacteria</taxon>
        <taxon>Pseudomonadati</taxon>
        <taxon>Gemmatimonadota</taxon>
        <taxon>Gemmatimonadia</taxon>
        <taxon>Gemmatimonadales</taxon>
        <taxon>Gemmatimonadaceae</taxon>
        <taxon>Gemmatirosa</taxon>
    </lineage>
</organism>
<dbReference type="NCBIfam" id="TIGR01891">
    <property type="entry name" value="amidohydrolases"/>
    <property type="match status" value="1"/>
</dbReference>
<keyword evidence="2" id="KW-0479">Metal-binding</keyword>
<keyword evidence="2" id="KW-0464">Manganese</keyword>
<keyword evidence="1 4" id="KW-0378">Hydrolase</keyword>
<dbReference type="SUPFAM" id="SSF53187">
    <property type="entry name" value="Zn-dependent exopeptidases"/>
    <property type="match status" value="1"/>
</dbReference>
<dbReference type="HOGENOM" id="CLU_023257_6_0_0"/>
<gene>
    <name evidence="4" type="ORF">J421_5282</name>
</gene>
<dbReference type="Pfam" id="PF01546">
    <property type="entry name" value="Peptidase_M20"/>
    <property type="match status" value="1"/>
</dbReference>
<dbReference type="EMBL" id="CP007129">
    <property type="protein sequence ID" value="AHG92817.1"/>
    <property type="molecule type" value="Genomic_DNA"/>
</dbReference>
<dbReference type="InterPro" id="IPR036264">
    <property type="entry name" value="Bact_exopeptidase_dim_dom"/>
</dbReference>
<dbReference type="Gene3D" id="3.30.70.360">
    <property type="match status" value="1"/>
</dbReference>
<keyword evidence="4" id="KW-0614">Plasmid</keyword>
<keyword evidence="5" id="KW-1185">Reference proteome</keyword>
<dbReference type="InterPro" id="IPR011650">
    <property type="entry name" value="Peptidase_M20_dimer"/>
</dbReference>
<feature type="binding site" evidence="2">
    <location>
        <position position="107"/>
    </location>
    <ligand>
        <name>Mn(2+)</name>
        <dbReference type="ChEBI" id="CHEBI:29035"/>
        <label>2</label>
    </ligand>
</feature>
<dbReference type="GO" id="GO:0046872">
    <property type="term" value="F:metal ion binding"/>
    <property type="evidence" value="ECO:0007669"/>
    <property type="project" value="UniProtKB-KW"/>
</dbReference>
<feature type="domain" description="Peptidase M20 dimerisation" evidence="3">
    <location>
        <begin position="192"/>
        <end position="288"/>
    </location>
</feature>
<dbReference type="InParanoid" id="W0RQT1"/>
<dbReference type="AlphaFoldDB" id="W0RQT1"/>
<evidence type="ECO:0000259" key="3">
    <source>
        <dbReference type="Pfam" id="PF07687"/>
    </source>
</evidence>
<evidence type="ECO:0000256" key="1">
    <source>
        <dbReference type="ARBA" id="ARBA00022801"/>
    </source>
</evidence>
<evidence type="ECO:0000313" key="4">
    <source>
        <dbReference type="EMBL" id="AHG92817.1"/>
    </source>
</evidence>
<dbReference type="KEGG" id="gba:J421_5282"/>
<feature type="binding site" evidence="2">
    <location>
        <position position="170"/>
    </location>
    <ligand>
        <name>Mn(2+)</name>
        <dbReference type="ChEBI" id="CHEBI:29035"/>
        <label>2</label>
    </ligand>
</feature>
<dbReference type="InterPro" id="IPR017439">
    <property type="entry name" value="Amidohydrolase"/>
</dbReference>
<dbReference type="GO" id="GO:0016787">
    <property type="term" value="F:hydrolase activity"/>
    <property type="evidence" value="ECO:0007669"/>
    <property type="project" value="UniProtKB-KW"/>
</dbReference>
<evidence type="ECO:0000313" key="5">
    <source>
        <dbReference type="Proteomes" id="UP000019151"/>
    </source>
</evidence>
<proteinExistence type="predicted"/>
<dbReference type="PANTHER" id="PTHR11014:SF63">
    <property type="entry name" value="METALLOPEPTIDASE, PUTATIVE (AFU_ORTHOLOGUE AFUA_6G09600)-RELATED"/>
    <property type="match status" value="1"/>
</dbReference>
<dbReference type="PANTHER" id="PTHR11014">
    <property type="entry name" value="PEPTIDASE M20 FAMILY MEMBER"/>
    <property type="match status" value="1"/>
</dbReference>
<dbReference type="PIRSF" id="PIRSF005962">
    <property type="entry name" value="Pept_M20D_amidohydro"/>
    <property type="match status" value="1"/>
</dbReference>
<dbReference type="Pfam" id="PF07687">
    <property type="entry name" value="M20_dimer"/>
    <property type="match status" value="1"/>
</dbReference>
<dbReference type="RefSeq" id="WP_025414144.1">
    <property type="nucleotide sequence ID" value="NZ_CP007129.1"/>
</dbReference>
<feature type="binding site" evidence="2">
    <location>
        <position position="143"/>
    </location>
    <ligand>
        <name>Mn(2+)</name>
        <dbReference type="ChEBI" id="CHEBI:29035"/>
        <label>2</label>
    </ligand>
</feature>
<dbReference type="Proteomes" id="UP000019151">
    <property type="component" value="Plasmid 1"/>
</dbReference>
<dbReference type="InterPro" id="IPR002933">
    <property type="entry name" value="Peptidase_M20"/>
</dbReference>
<dbReference type="Gene3D" id="3.40.630.10">
    <property type="entry name" value="Zn peptidases"/>
    <property type="match status" value="1"/>
</dbReference>
<name>W0RQT1_9BACT</name>
<protein>
    <submittedName>
        <fullName evidence="4">Amidohydrolase</fullName>
    </submittedName>
</protein>
<comment type="cofactor">
    <cofactor evidence="2">
        <name>Mn(2+)</name>
        <dbReference type="ChEBI" id="CHEBI:29035"/>
    </cofactor>
    <text evidence="2">The Mn(2+) ion enhances activity.</text>
</comment>